<sequence>MRQQNKILNQDKINKIIKRIAFQIHEKNQNESEIFLIGIYKNGYILSELI</sequence>
<evidence type="ECO:0000313" key="1">
    <source>
        <dbReference type="EMBL" id="SUZ48728.1"/>
    </source>
</evidence>
<evidence type="ECO:0008006" key="2">
    <source>
        <dbReference type="Google" id="ProtNLM"/>
    </source>
</evidence>
<organism evidence="1">
    <name type="scientific">marine metagenome</name>
    <dbReference type="NCBI Taxonomy" id="408172"/>
    <lineage>
        <taxon>unclassified sequences</taxon>
        <taxon>metagenomes</taxon>
        <taxon>ecological metagenomes</taxon>
    </lineage>
</organism>
<proteinExistence type="predicted"/>
<dbReference type="EMBL" id="UINC01000082">
    <property type="protein sequence ID" value="SUZ48728.1"/>
    <property type="molecule type" value="Genomic_DNA"/>
</dbReference>
<gene>
    <name evidence="1" type="ORF">METZ01_LOCUS1582</name>
</gene>
<dbReference type="AlphaFoldDB" id="A0A381N4Z4"/>
<accession>A0A381N4Z4</accession>
<dbReference type="InterPro" id="IPR029057">
    <property type="entry name" value="PRTase-like"/>
</dbReference>
<protein>
    <recommendedName>
        <fullName evidence="2">Phosphoribosyltransferase domain-containing protein</fullName>
    </recommendedName>
</protein>
<reference evidence="1" key="1">
    <citation type="submission" date="2018-05" db="EMBL/GenBank/DDBJ databases">
        <authorList>
            <person name="Lanie J.A."/>
            <person name="Ng W.-L."/>
            <person name="Kazmierczak K.M."/>
            <person name="Andrzejewski T.M."/>
            <person name="Davidsen T.M."/>
            <person name="Wayne K.J."/>
            <person name="Tettelin H."/>
            <person name="Glass J.I."/>
            <person name="Rusch D."/>
            <person name="Podicherti R."/>
            <person name="Tsui H.-C.T."/>
            <person name="Winkler M.E."/>
        </authorList>
    </citation>
    <scope>NUCLEOTIDE SEQUENCE</scope>
</reference>
<name>A0A381N4Z4_9ZZZZ</name>
<feature type="non-terminal residue" evidence="1">
    <location>
        <position position="50"/>
    </location>
</feature>
<dbReference type="Gene3D" id="3.40.50.2020">
    <property type="match status" value="1"/>
</dbReference>